<evidence type="ECO:0000313" key="1">
    <source>
        <dbReference type="EMBL" id="KAJ9609428.1"/>
    </source>
</evidence>
<name>A0AA38X9R8_9EURO</name>
<keyword evidence="2" id="KW-1185">Reference proteome</keyword>
<dbReference type="PANTHER" id="PTHR37540:SF5">
    <property type="entry name" value="TRANSCRIPTION FACTOR DOMAIN-CONTAINING PROTEIN"/>
    <property type="match status" value="1"/>
</dbReference>
<proteinExistence type="predicted"/>
<sequence>MGEIANSVEYRPAPASSNQTLFIVSSNVDKVNPTTRKIIRSHVMQGKKRKRAFRNEDRGKHRWSTTANRTLPLPSRVGSDLSFVRFADEIDPSTAISIIKFSTIATRILFPLLTAIGFRTDTTCSLGPIDTDAAVLHITAFAVDGFIERILRQQGNSTSPTAMLHLQKGTRMLRKRLMLGDDPMILSDSTMSAIVKLADTSHFDGDGEAAKQHMRGLRRLVDLRGGMDALGGTRALVEVLRCDLRIALLNDSQPVFYCQPSGPIPDYPNELLPSSKDKMSMQNDNDLIRNLDKNLATAWRVMSKFCLLVNLSTQTKRLIYPEFIHETLISVVYRLLNTGFAVGSLEEVVRLGLLAYSHHVFLQWQDVKLPLYPLLNAYRDAVLGLDVVDSASSELILWLLMTAAISLFNISDETWLRDCLWKHINKCQTGTWKGLQEILKSFMWIGLLDDEPGRQTYDRLFSEREKR</sequence>
<gene>
    <name evidence="1" type="ORF">H2200_005755</name>
</gene>
<dbReference type="Proteomes" id="UP001172673">
    <property type="component" value="Unassembled WGS sequence"/>
</dbReference>
<evidence type="ECO:0008006" key="3">
    <source>
        <dbReference type="Google" id="ProtNLM"/>
    </source>
</evidence>
<dbReference type="AlphaFoldDB" id="A0AA38X9R8"/>
<reference evidence="1" key="1">
    <citation type="submission" date="2022-10" db="EMBL/GenBank/DDBJ databases">
        <title>Culturing micro-colonial fungi from biological soil crusts in the Mojave desert and describing Neophaeococcomyces mojavensis, and introducing the new genera and species Taxawa tesnikishii.</title>
        <authorList>
            <person name="Kurbessoian T."/>
            <person name="Stajich J.E."/>
        </authorList>
    </citation>
    <scope>NUCLEOTIDE SEQUENCE</scope>
    <source>
        <strain evidence="1">TK_41</strain>
    </source>
</reference>
<accession>A0AA38X9R8</accession>
<comment type="caution">
    <text evidence="1">The sequence shown here is derived from an EMBL/GenBank/DDBJ whole genome shotgun (WGS) entry which is preliminary data.</text>
</comment>
<evidence type="ECO:0000313" key="2">
    <source>
        <dbReference type="Proteomes" id="UP001172673"/>
    </source>
</evidence>
<protein>
    <recommendedName>
        <fullName evidence="3">Tachykinin family protein</fullName>
    </recommendedName>
</protein>
<organism evidence="1 2">
    <name type="scientific">Cladophialophora chaetospira</name>
    <dbReference type="NCBI Taxonomy" id="386627"/>
    <lineage>
        <taxon>Eukaryota</taxon>
        <taxon>Fungi</taxon>
        <taxon>Dikarya</taxon>
        <taxon>Ascomycota</taxon>
        <taxon>Pezizomycotina</taxon>
        <taxon>Eurotiomycetes</taxon>
        <taxon>Chaetothyriomycetidae</taxon>
        <taxon>Chaetothyriales</taxon>
        <taxon>Herpotrichiellaceae</taxon>
        <taxon>Cladophialophora</taxon>
    </lineage>
</organism>
<dbReference type="PANTHER" id="PTHR37540">
    <property type="entry name" value="TRANSCRIPTION FACTOR (ACR-2), PUTATIVE-RELATED-RELATED"/>
    <property type="match status" value="1"/>
</dbReference>
<dbReference type="EMBL" id="JAPDRK010000008">
    <property type="protein sequence ID" value="KAJ9609428.1"/>
    <property type="molecule type" value="Genomic_DNA"/>
</dbReference>